<feature type="domain" description="Heterokaryon incompatibility" evidence="1">
    <location>
        <begin position="2"/>
        <end position="169"/>
    </location>
</feature>
<keyword evidence="3" id="KW-1185">Reference proteome</keyword>
<evidence type="ECO:0000259" key="1">
    <source>
        <dbReference type="Pfam" id="PF06985"/>
    </source>
</evidence>
<dbReference type="PANTHER" id="PTHR33112:SF10">
    <property type="entry name" value="TOL"/>
    <property type="match status" value="1"/>
</dbReference>
<evidence type="ECO:0000313" key="2">
    <source>
        <dbReference type="EMBL" id="KAF2419879.1"/>
    </source>
</evidence>
<dbReference type="EMBL" id="MU007115">
    <property type="protein sequence ID" value="KAF2419879.1"/>
    <property type="molecule type" value="Genomic_DNA"/>
</dbReference>
<organism evidence="2 3">
    <name type="scientific">Tothia fuscella</name>
    <dbReference type="NCBI Taxonomy" id="1048955"/>
    <lineage>
        <taxon>Eukaryota</taxon>
        <taxon>Fungi</taxon>
        <taxon>Dikarya</taxon>
        <taxon>Ascomycota</taxon>
        <taxon>Pezizomycotina</taxon>
        <taxon>Dothideomycetes</taxon>
        <taxon>Pleosporomycetidae</taxon>
        <taxon>Venturiales</taxon>
        <taxon>Cylindrosympodiaceae</taxon>
        <taxon>Tothia</taxon>
    </lineage>
</organism>
<accession>A0A9P4TTA0</accession>
<sequence length="328" mass="37895">PYVTLSHCWGGKVFTRLLKKLLPSFQKKLPLNELPRTFRDAIHFTRRLNSDIRYIWIDSLCIVQDDDEDWNSEAAQMYEVYTNSYCNISATAAKNSEEGLFFSRSPQQLWGDEINLNTEGIPKARTRELGNQTLGHEPLIRRCDILDMSFWEREVDKAPVNVRGWVLQERLLPPRVLHFCKHQIAWECRCLDAAEQFAHGVPSMGLQVGNVEQRSSLKSLLPDIHSRRPVSSILSEVSDAAHERWKKVVERFLKTGLTKEKDKLIALAGIAELMSNQIRGRYIAGMWEKYLPSQLLWYVEPVYDNGLLSYPSRRPAYRAPSFSWASID</sequence>
<reference evidence="2" key="1">
    <citation type="journal article" date="2020" name="Stud. Mycol.">
        <title>101 Dothideomycetes genomes: a test case for predicting lifestyles and emergence of pathogens.</title>
        <authorList>
            <person name="Haridas S."/>
            <person name="Albert R."/>
            <person name="Binder M."/>
            <person name="Bloem J."/>
            <person name="Labutti K."/>
            <person name="Salamov A."/>
            <person name="Andreopoulos B."/>
            <person name="Baker S."/>
            <person name="Barry K."/>
            <person name="Bills G."/>
            <person name="Bluhm B."/>
            <person name="Cannon C."/>
            <person name="Castanera R."/>
            <person name="Culley D."/>
            <person name="Daum C."/>
            <person name="Ezra D."/>
            <person name="Gonzalez J."/>
            <person name="Henrissat B."/>
            <person name="Kuo A."/>
            <person name="Liang C."/>
            <person name="Lipzen A."/>
            <person name="Lutzoni F."/>
            <person name="Magnuson J."/>
            <person name="Mondo S."/>
            <person name="Nolan M."/>
            <person name="Ohm R."/>
            <person name="Pangilinan J."/>
            <person name="Park H.-J."/>
            <person name="Ramirez L."/>
            <person name="Alfaro M."/>
            <person name="Sun H."/>
            <person name="Tritt A."/>
            <person name="Yoshinaga Y."/>
            <person name="Zwiers L.-H."/>
            <person name="Turgeon B."/>
            <person name="Goodwin S."/>
            <person name="Spatafora J."/>
            <person name="Crous P."/>
            <person name="Grigoriev I."/>
        </authorList>
    </citation>
    <scope>NUCLEOTIDE SEQUENCE</scope>
    <source>
        <strain evidence="2">CBS 130266</strain>
    </source>
</reference>
<dbReference type="AlphaFoldDB" id="A0A9P4TTA0"/>
<comment type="caution">
    <text evidence="2">The sequence shown here is derived from an EMBL/GenBank/DDBJ whole genome shotgun (WGS) entry which is preliminary data.</text>
</comment>
<name>A0A9P4TTA0_9PEZI</name>
<feature type="non-terminal residue" evidence="2">
    <location>
        <position position="1"/>
    </location>
</feature>
<dbReference type="Pfam" id="PF06985">
    <property type="entry name" value="HET"/>
    <property type="match status" value="1"/>
</dbReference>
<feature type="non-terminal residue" evidence="2">
    <location>
        <position position="328"/>
    </location>
</feature>
<dbReference type="PANTHER" id="PTHR33112">
    <property type="entry name" value="DOMAIN PROTEIN, PUTATIVE-RELATED"/>
    <property type="match status" value="1"/>
</dbReference>
<evidence type="ECO:0000313" key="3">
    <source>
        <dbReference type="Proteomes" id="UP000800235"/>
    </source>
</evidence>
<proteinExistence type="predicted"/>
<protein>
    <submittedName>
        <fullName evidence="2">HET-domain-containing protein</fullName>
    </submittedName>
</protein>
<dbReference type="Proteomes" id="UP000800235">
    <property type="component" value="Unassembled WGS sequence"/>
</dbReference>
<dbReference type="OrthoDB" id="5362512at2759"/>
<gene>
    <name evidence="2" type="ORF">EJ08DRAFT_576282</name>
</gene>
<dbReference type="InterPro" id="IPR010730">
    <property type="entry name" value="HET"/>
</dbReference>